<dbReference type="Pfam" id="PF00403">
    <property type="entry name" value="HMA"/>
    <property type="match status" value="1"/>
</dbReference>
<sequence>MRIVKYKTNIKCTGCIKSLTPVLNAIDNIDSWKVDLNSSDKVLEVEIDDDNKETVFNAVKDLGFEIEEIQ</sequence>
<evidence type="ECO:0000259" key="1">
    <source>
        <dbReference type="PROSITE" id="PS50846"/>
    </source>
</evidence>
<comment type="caution">
    <text evidence="2">The sequence shown here is derived from an EMBL/GenBank/DDBJ whole genome shotgun (WGS) entry which is preliminary data.</text>
</comment>
<dbReference type="Gene3D" id="3.30.70.100">
    <property type="match status" value="1"/>
</dbReference>
<dbReference type="InterPro" id="IPR006121">
    <property type="entry name" value="HMA_dom"/>
</dbReference>
<dbReference type="AlphaFoldDB" id="A0A3N4NCI8"/>
<protein>
    <submittedName>
        <fullName evidence="2">Copper chaperone</fullName>
    </submittedName>
</protein>
<dbReference type="EMBL" id="RPFJ01000040">
    <property type="protein sequence ID" value="RPD93055.1"/>
    <property type="molecule type" value="Genomic_DNA"/>
</dbReference>
<reference evidence="2 3" key="1">
    <citation type="submission" date="2018-11" db="EMBL/GenBank/DDBJ databases">
        <title>Aureibaculum marinum gen. nov., sp. nov., a member of the family Flavobacteriaceae isolated from the Bohai Sea.</title>
        <authorList>
            <person name="Ji X."/>
        </authorList>
    </citation>
    <scope>NUCLEOTIDE SEQUENCE [LARGE SCALE GENOMIC DNA]</scope>
    <source>
        <strain evidence="2 3">BH-SD17</strain>
    </source>
</reference>
<dbReference type="RefSeq" id="WP_123899037.1">
    <property type="nucleotide sequence ID" value="NZ_RPFJ01000040.1"/>
</dbReference>
<dbReference type="PROSITE" id="PS50846">
    <property type="entry name" value="HMA_2"/>
    <property type="match status" value="1"/>
</dbReference>
<organism evidence="2 3">
    <name type="scientific">Aureibaculum marinum</name>
    <dbReference type="NCBI Taxonomy" id="2487930"/>
    <lineage>
        <taxon>Bacteria</taxon>
        <taxon>Pseudomonadati</taxon>
        <taxon>Bacteroidota</taxon>
        <taxon>Flavobacteriia</taxon>
        <taxon>Flavobacteriales</taxon>
        <taxon>Flavobacteriaceae</taxon>
        <taxon>Aureibaculum</taxon>
    </lineage>
</organism>
<dbReference type="GO" id="GO:0046872">
    <property type="term" value="F:metal ion binding"/>
    <property type="evidence" value="ECO:0007669"/>
    <property type="project" value="InterPro"/>
</dbReference>
<name>A0A3N4NCI8_9FLAO</name>
<evidence type="ECO:0000313" key="3">
    <source>
        <dbReference type="Proteomes" id="UP000270856"/>
    </source>
</evidence>
<dbReference type="SUPFAM" id="SSF55008">
    <property type="entry name" value="HMA, heavy metal-associated domain"/>
    <property type="match status" value="1"/>
</dbReference>
<proteinExistence type="predicted"/>
<dbReference type="OrthoDB" id="677920at2"/>
<feature type="domain" description="HMA" evidence="1">
    <location>
        <begin position="1"/>
        <end position="67"/>
    </location>
</feature>
<accession>A0A3N4NCI8</accession>
<dbReference type="Proteomes" id="UP000270856">
    <property type="component" value="Unassembled WGS sequence"/>
</dbReference>
<keyword evidence="3" id="KW-1185">Reference proteome</keyword>
<gene>
    <name evidence="2" type="ORF">EGM88_13990</name>
</gene>
<dbReference type="InterPro" id="IPR036163">
    <property type="entry name" value="HMA_dom_sf"/>
</dbReference>
<evidence type="ECO:0000313" key="2">
    <source>
        <dbReference type="EMBL" id="RPD93055.1"/>
    </source>
</evidence>